<evidence type="ECO:0000313" key="7">
    <source>
        <dbReference type="EMBL" id="VAW24255.1"/>
    </source>
</evidence>
<keyword evidence="5" id="KW-0472">Membrane</keyword>
<evidence type="ECO:0000256" key="2">
    <source>
        <dbReference type="ARBA" id="ARBA00022452"/>
    </source>
</evidence>
<keyword evidence="3" id="KW-0812">Transmembrane</keyword>
<evidence type="ECO:0000256" key="6">
    <source>
        <dbReference type="ARBA" id="ARBA00023237"/>
    </source>
</evidence>
<dbReference type="GO" id="GO:0009279">
    <property type="term" value="C:cell outer membrane"/>
    <property type="evidence" value="ECO:0007669"/>
    <property type="project" value="UniProtKB-SubCell"/>
</dbReference>
<keyword evidence="6" id="KW-0998">Cell outer membrane</keyword>
<keyword evidence="2" id="KW-1134">Transmembrane beta strand</keyword>
<reference evidence="7" key="1">
    <citation type="submission" date="2018-06" db="EMBL/GenBank/DDBJ databases">
        <authorList>
            <person name="Zhirakovskaya E."/>
        </authorList>
    </citation>
    <scope>NUCLEOTIDE SEQUENCE</scope>
</reference>
<accession>A0A3B0U069</accession>
<keyword evidence="7" id="KW-0675">Receptor</keyword>
<evidence type="ECO:0000256" key="5">
    <source>
        <dbReference type="ARBA" id="ARBA00023136"/>
    </source>
</evidence>
<dbReference type="EMBL" id="UOEP01000208">
    <property type="protein sequence ID" value="VAW24255.1"/>
    <property type="molecule type" value="Genomic_DNA"/>
</dbReference>
<evidence type="ECO:0000256" key="3">
    <source>
        <dbReference type="ARBA" id="ARBA00022692"/>
    </source>
</evidence>
<dbReference type="SUPFAM" id="SSF56935">
    <property type="entry name" value="Porins"/>
    <property type="match status" value="1"/>
</dbReference>
<dbReference type="GO" id="GO:0015483">
    <property type="term" value="F:long-chain fatty acid transporting porin activity"/>
    <property type="evidence" value="ECO:0007669"/>
    <property type="project" value="TreeGrafter"/>
</dbReference>
<dbReference type="InterPro" id="IPR005017">
    <property type="entry name" value="OMPP1/FadL/TodX"/>
</dbReference>
<dbReference type="PANTHER" id="PTHR35093">
    <property type="entry name" value="OUTER MEMBRANE PROTEIN NMB0088-RELATED"/>
    <property type="match status" value="1"/>
</dbReference>
<evidence type="ECO:0000256" key="1">
    <source>
        <dbReference type="ARBA" id="ARBA00004571"/>
    </source>
</evidence>
<dbReference type="Pfam" id="PF03349">
    <property type="entry name" value="Toluene_X"/>
    <property type="match status" value="1"/>
</dbReference>
<sequence length="493" mass="54702">MKKFVYIFAIAILIPSFARPQGMIDAFRLSSQHINGTARAAAMGNAFGALGGDFTSLSINPAGIAIYRSSEFVITPSIRFNKSETRLGNKSFMDNKYQLKFNNVGYVGFIANNNPSSKVVNFNFGIGVNDVSDYSQNFFVETGASAVSFLDGVVNWANSEALSNTYLKQAISNIEFRDWPTKLAWETYLIDPVEGVDGQYTNILFEGEKVKQSKTYGQRGGIKEYTFSGGMNINHTVYLGATLGIHDVSISQLTDYTEFLEGNNSFTFTENQYLDGAGYNLKLGLIYRPTNSFRLGFAYHTPTYYNLTDEARLSMQSKLSETRSSEGINTYKYDFYTPMKAILSGAVIINKKALVSVDGEFVDYSSMRFRNGGSYGEDNFTDLNSQIPGVYKGVINLRTGVEYKVTPQFSLRGGYELYGNPYKPSNTVNETTLSDNSSVLSCGAGFASKGFFFDVAYRQSNSKYTLYSPQPNLGNVALNNTNNKVLFTLGFRF</sequence>
<dbReference type="AlphaFoldDB" id="A0A3B0U069"/>
<name>A0A3B0U069_9ZZZZ</name>
<keyword evidence="4" id="KW-0732">Signal</keyword>
<dbReference type="Gene3D" id="2.40.160.60">
    <property type="entry name" value="Outer membrane protein transport protein (OMPP1/FadL/TodX)"/>
    <property type="match status" value="1"/>
</dbReference>
<gene>
    <name evidence="7" type="ORF">MNBD_BACTEROID01-1200</name>
</gene>
<evidence type="ECO:0000256" key="4">
    <source>
        <dbReference type="ARBA" id="ARBA00022729"/>
    </source>
</evidence>
<protein>
    <submittedName>
        <fullName evidence="7">Putative hemin receptor</fullName>
    </submittedName>
</protein>
<proteinExistence type="predicted"/>
<comment type="subcellular location">
    <subcellularLocation>
        <location evidence="1">Cell outer membrane</location>
        <topology evidence="1">Multi-pass membrane protein</topology>
    </subcellularLocation>
</comment>
<organism evidence="7">
    <name type="scientific">hydrothermal vent metagenome</name>
    <dbReference type="NCBI Taxonomy" id="652676"/>
    <lineage>
        <taxon>unclassified sequences</taxon>
        <taxon>metagenomes</taxon>
        <taxon>ecological metagenomes</taxon>
    </lineage>
</organism>
<dbReference type="PANTHER" id="PTHR35093:SF8">
    <property type="entry name" value="OUTER MEMBRANE PROTEIN NMB0088-RELATED"/>
    <property type="match status" value="1"/>
</dbReference>